<comment type="caution">
    <text evidence="1">The sequence shown here is derived from an EMBL/GenBank/DDBJ whole genome shotgun (WGS) entry which is preliminary data.</text>
</comment>
<gene>
    <name evidence="1" type="ORF">COLO4_25297</name>
</gene>
<accession>A0A1R3I3J6</accession>
<dbReference type="AlphaFoldDB" id="A0A1R3I3J6"/>
<sequence length="72" mass="7921">MSSPMRIKKKWLQHCRNSGRKLLARRNGVAILVTKVWRAKSPLQAVAKSLFLGCTFATTDVVAHGVAKSTTV</sequence>
<reference evidence="2" key="1">
    <citation type="submission" date="2013-09" db="EMBL/GenBank/DDBJ databases">
        <title>Corchorus olitorius genome sequencing.</title>
        <authorList>
            <person name="Alam M."/>
            <person name="Haque M.S."/>
            <person name="Islam M.S."/>
            <person name="Emdad E.M."/>
            <person name="Islam M.M."/>
            <person name="Ahmed B."/>
            <person name="Halim A."/>
            <person name="Hossen Q.M.M."/>
            <person name="Hossain M.Z."/>
            <person name="Ahmed R."/>
            <person name="Khan M.M."/>
            <person name="Islam R."/>
            <person name="Rashid M.M."/>
            <person name="Khan S.A."/>
            <person name="Rahman M.S."/>
            <person name="Alam M."/>
            <person name="Yahiya A.S."/>
            <person name="Khan M.S."/>
            <person name="Azam M.S."/>
            <person name="Haque T."/>
            <person name="Lashkar M.Z.H."/>
            <person name="Akhand A.I."/>
            <person name="Morshed G."/>
            <person name="Roy S."/>
            <person name="Uddin K.S."/>
            <person name="Rabeya T."/>
            <person name="Hossain A.S."/>
            <person name="Chowdhury A."/>
            <person name="Snigdha A.R."/>
            <person name="Mortoza M.S."/>
            <person name="Matin S.A."/>
            <person name="Hoque S.M.E."/>
            <person name="Islam M.K."/>
            <person name="Roy D.K."/>
            <person name="Haider R."/>
            <person name="Moosa M.M."/>
            <person name="Elias S.M."/>
            <person name="Hasan A.M."/>
            <person name="Jahan S."/>
            <person name="Shafiuddin M."/>
            <person name="Mahmood N."/>
            <person name="Shommy N.S."/>
        </authorList>
    </citation>
    <scope>NUCLEOTIDE SEQUENCE [LARGE SCALE GENOMIC DNA]</scope>
    <source>
        <strain evidence="2">cv. O-4</strain>
    </source>
</reference>
<proteinExistence type="predicted"/>
<dbReference type="OrthoDB" id="10339284at2759"/>
<dbReference type="Proteomes" id="UP000187203">
    <property type="component" value="Unassembled WGS sequence"/>
</dbReference>
<dbReference type="EMBL" id="AWUE01018991">
    <property type="protein sequence ID" value="OMO77167.1"/>
    <property type="molecule type" value="Genomic_DNA"/>
</dbReference>
<organism evidence="1 2">
    <name type="scientific">Corchorus olitorius</name>
    <dbReference type="NCBI Taxonomy" id="93759"/>
    <lineage>
        <taxon>Eukaryota</taxon>
        <taxon>Viridiplantae</taxon>
        <taxon>Streptophyta</taxon>
        <taxon>Embryophyta</taxon>
        <taxon>Tracheophyta</taxon>
        <taxon>Spermatophyta</taxon>
        <taxon>Magnoliopsida</taxon>
        <taxon>eudicotyledons</taxon>
        <taxon>Gunneridae</taxon>
        <taxon>Pentapetalae</taxon>
        <taxon>rosids</taxon>
        <taxon>malvids</taxon>
        <taxon>Malvales</taxon>
        <taxon>Malvaceae</taxon>
        <taxon>Grewioideae</taxon>
        <taxon>Apeibeae</taxon>
        <taxon>Corchorus</taxon>
    </lineage>
</organism>
<keyword evidence="2" id="KW-1185">Reference proteome</keyword>
<protein>
    <submittedName>
        <fullName evidence="1">Uncharacterized protein</fullName>
    </submittedName>
</protein>
<evidence type="ECO:0000313" key="2">
    <source>
        <dbReference type="Proteomes" id="UP000187203"/>
    </source>
</evidence>
<name>A0A1R3I3J6_9ROSI</name>
<evidence type="ECO:0000313" key="1">
    <source>
        <dbReference type="EMBL" id="OMO77167.1"/>
    </source>
</evidence>